<evidence type="ECO:0000259" key="1">
    <source>
        <dbReference type="Pfam" id="PF25437"/>
    </source>
</evidence>
<evidence type="ECO:0000313" key="2">
    <source>
        <dbReference type="EMBL" id="MQL90866.1"/>
    </source>
</evidence>
<dbReference type="InterPro" id="IPR052060">
    <property type="entry name" value="Bromo_WD_repeat"/>
</dbReference>
<comment type="caution">
    <text evidence="2">The sequence shown here is derived from an EMBL/GenBank/DDBJ whole genome shotgun (WGS) entry which is preliminary data.</text>
</comment>
<dbReference type="InterPro" id="IPR057452">
    <property type="entry name" value="BRWD/PHIP_N"/>
</dbReference>
<gene>
    <name evidence="2" type="ORF">Taro_023464</name>
</gene>
<protein>
    <recommendedName>
        <fullName evidence="1">BRWD/PHIP N-terminal domain-containing protein</fullName>
    </recommendedName>
</protein>
<sequence>MALRKYNPAAADGMTSLNLSKKLHERESFLDPEMTVGSPMEADVDIDLREVYFLIIHFLSSGPCRRTYTQFWNELLEHQLLPRRFHAWYSRNGEPSGDENDNGNSLPLNYSSLLERYPHIEQDHLVKLLKQLLLTCSRPSHGLVGGSFPNASDVPTLLGSGSFSLLGSSQDMEDQKTSQLLGYLRWPHMNSDQFYLNECVMRDDTRNGTL</sequence>
<dbReference type="EMBL" id="NMUH01001280">
    <property type="protein sequence ID" value="MQL90866.1"/>
    <property type="molecule type" value="Genomic_DNA"/>
</dbReference>
<name>A0A843V6I2_COLES</name>
<dbReference type="GO" id="GO:0005634">
    <property type="term" value="C:nucleus"/>
    <property type="evidence" value="ECO:0007669"/>
    <property type="project" value="TreeGrafter"/>
</dbReference>
<evidence type="ECO:0000313" key="3">
    <source>
        <dbReference type="Proteomes" id="UP000652761"/>
    </source>
</evidence>
<dbReference type="PANTHER" id="PTHR16266:SF17">
    <property type="entry name" value="BRWD3"/>
    <property type="match status" value="1"/>
</dbReference>
<reference evidence="2" key="1">
    <citation type="submission" date="2017-07" db="EMBL/GenBank/DDBJ databases">
        <title>Taro Niue Genome Assembly and Annotation.</title>
        <authorList>
            <person name="Atibalentja N."/>
            <person name="Keating K."/>
            <person name="Fields C.J."/>
        </authorList>
    </citation>
    <scope>NUCLEOTIDE SEQUENCE</scope>
    <source>
        <strain evidence="2">Niue_2</strain>
        <tissue evidence="2">Leaf</tissue>
    </source>
</reference>
<dbReference type="Proteomes" id="UP000652761">
    <property type="component" value="Unassembled WGS sequence"/>
</dbReference>
<dbReference type="PANTHER" id="PTHR16266">
    <property type="entry name" value="WD REPEAT DOMAIN 9"/>
    <property type="match status" value="1"/>
</dbReference>
<dbReference type="AlphaFoldDB" id="A0A843V6I2"/>
<dbReference type="GO" id="GO:0007010">
    <property type="term" value="P:cytoskeleton organization"/>
    <property type="evidence" value="ECO:0007669"/>
    <property type="project" value="TreeGrafter"/>
</dbReference>
<keyword evidence="3" id="KW-1185">Reference proteome</keyword>
<proteinExistence type="predicted"/>
<accession>A0A843V6I2</accession>
<dbReference type="OrthoDB" id="538223at2759"/>
<feature type="domain" description="BRWD/PHIP N-terminal" evidence="1">
    <location>
        <begin position="39"/>
        <end position="135"/>
    </location>
</feature>
<dbReference type="Pfam" id="PF25437">
    <property type="entry name" value="BRWD1_N"/>
    <property type="match status" value="1"/>
</dbReference>
<organism evidence="2 3">
    <name type="scientific">Colocasia esculenta</name>
    <name type="common">Wild taro</name>
    <name type="synonym">Arum esculentum</name>
    <dbReference type="NCBI Taxonomy" id="4460"/>
    <lineage>
        <taxon>Eukaryota</taxon>
        <taxon>Viridiplantae</taxon>
        <taxon>Streptophyta</taxon>
        <taxon>Embryophyta</taxon>
        <taxon>Tracheophyta</taxon>
        <taxon>Spermatophyta</taxon>
        <taxon>Magnoliopsida</taxon>
        <taxon>Liliopsida</taxon>
        <taxon>Araceae</taxon>
        <taxon>Aroideae</taxon>
        <taxon>Colocasieae</taxon>
        <taxon>Colocasia</taxon>
    </lineage>
</organism>
<dbReference type="GO" id="GO:0006357">
    <property type="term" value="P:regulation of transcription by RNA polymerase II"/>
    <property type="evidence" value="ECO:0007669"/>
    <property type="project" value="TreeGrafter"/>
</dbReference>
<dbReference type="GO" id="GO:0008360">
    <property type="term" value="P:regulation of cell shape"/>
    <property type="evidence" value="ECO:0007669"/>
    <property type="project" value="TreeGrafter"/>
</dbReference>